<dbReference type="SUPFAM" id="SSF53850">
    <property type="entry name" value="Periplasmic binding protein-like II"/>
    <property type="match status" value="1"/>
</dbReference>
<sequence length="490" mass="56086">MAYVMSATAINMKRPKTRLRTLFKFLTDTISSYIDSFNSSVISSMEGNLGIKAYYSEDTDLYKTFYPQFRRTFRIENPEEDNFQPSINSLRAYDSIGTIKQAMERFRSKENNPNALLKNILSSNFTVLSGEIRFDERKLSYDPILRIVNVVLLVVTWPGNSNLVPKGWAMPTSMNQMIIGVPARTSFEKFVKVEDGKYSGMKNYGGFCIELFYKVLSVLDYALPFQFDPHDGTYDELVHKVYNKTYDAAVGDITILARRTDYVEITQPYAVSGLSMIVPVKPEDSAWMFLKPFTTEMWLVTGAILMYTMFIVWFLEHQSNPEFKGPWNNQIGTALWFTFSYLFFGHRERLYSNLNRVVVVVWLFVVLILNSSYTASLTSMLTMQRLEPNVTDIEWLKRANVKIGCDGENNVGDLSPVDDSAWIKAFRVAKYLCNGEVCVQGELSAAPQAPDTDEWSSSRRDYDQAPVPINMENLEVTSAEKEMQLLIQTN</sequence>
<comment type="caution">
    <text evidence="15">The sequence shown here is derived from an EMBL/GenBank/DDBJ whole genome shotgun (WGS) entry which is preliminary data.</text>
</comment>
<feature type="domain" description="Ionotropic glutamate receptor C-terminal" evidence="14">
    <location>
        <begin position="178"/>
        <end position="398"/>
    </location>
</feature>
<evidence type="ECO:0000313" key="15">
    <source>
        <dbReference type="EMBL" id="KAE8720321.1"/>
    </source>
</evidence>
<dbReference type="SUPFAM" id="SSF53822">
    <property type="entry name" value="Periplasmic binding protein-like I"/>
    <property type="match status" value="1"/>
</dbReference>
<evidence type="ECO:0000256" key="8">
    <source>
        <dbReference type="ARBA" id="ARBA00023136"/>
    </source>
</evidence>
<dbReference type="EMBL" id="VEPZ02000744">
    <property type="protein sequence ID" value="KAE8720321.1"/>
    <property type="molecule type" value="Genomic_DNA"/>
</dbReference>
<evidence type="ECO:0000256" key="13">
    <source>
        <dbReference type="SAM" id="Phobius"/>
    </source>
</evidence>
<dbReference type="InterPro" id="IPR028082">
    <property type="entry name" value="Peripla_BP_I"/>
</dbReference>
<evidence type="ECO:0000256" key="3">
    <source>
        <dbReference type="ARBA" id="ARBA00022448"/>
    </source>
</evidence>
<dbReference type="Pfam" id="PF00060">
    <property type="entry name" value="Lig_chan"/>
    <property type="match status" value="1"/>
</dbReference>
<dbReference type="PANTHER" id="PTHR18966">
    <property type="entry name" value="IONOTROPIC GLUTAMATE RECEPTOR"/>
    <property type="match status" value="1"/>
</dbReference>
<dbReference type="SMART" id="SM00079">
    <property type="entry name" value="PBPe"/>
    <property type="match status" value="1"/>
</dbReference>
<organism evidence="15">
    <name type="scientific">Hibiscus syriacus</name>
    <name type="common">Rose of Sharon</name>
    <dbReference type="NCBI Taxonomy" id="106335"/>
    <lineage>
        <taxon>Eukaryota</taxon>
        <taxon>Viridiplantae</taxon>
        <taxon>Streptophyta</taxon>
        <taxon>Embryophyta</taxon>
        <taxon>Tracheophyta</taxon>
        <taxon>Spermatophyta</taxon>
        <taxon>Magnoliopsida</taxon>
        <taxon>eudicotyledons</taxon>
        <taxon>Gunneridae</taxon>
        <taxon>Pentapetalae</taxon>
        <taxon>rosids</taxon>
        <taxon>malvids</taxon>
        <taxon>Malvales</taxon>
        <taxon>Malvaceae</taxon>
        <taxon>Malvoideae</taxon>
        <taxon>Hibiscus</taxon>
    </lineage>
</organism>
<keyword evidence="12" id="KW-0407">Ion channel</keyword>
<keyword evidence="8 13" id="KW-0472">Membrane</keyword>
<dbReference type="FunFam" id="3.40.190.10:FF:000054">
    <property type="entry name" value="Glutamate receptor"/>
    <property type="match status" value="1"/>
</dbReference>
<dbReference type="InterPro" id="IPR015683">
    <property type="entry name" value="Ionotropic_Glu_rcpt"/>
</dbReference>
<evidence type="ECO:0000256" key="12">
    <source>
        <dbReference type="ARBA" id="ARBA00023303"/>
    </source>
</evidence>
<proteinExistence type="inferred from homology"/>
<evidence type="ECO:0000256" key="5">
    <source>
        <dbReference type="ARBA" id="ARBA00022729"/>
    </source>
</evidence>
<keyword evidence="7" id="KW-0406">Ion transport</keyword>
<dbReference type="FunFam" id="1.10.287.70:FF:000037">
    <property type="entry name" value="Glutamate receptor"/>
    <property type="match status" value="1"/>
</dbReference>
<dbReference type="InterPro" id="IPR001320">
    <property type="entry name" value="Iontro_rcpt_C"/>
</dbReference>
<evidence type="ECO:0000256" key="7">
    <source>
        <dbReference type="ARBA" id="ARBA00023065"/>
    </source>
</evidence>
<evidence type="ECO:0000256" key="10">
    <source>
        <dbReference type="ARBA" id="ARBA00023180"/>
    </source>
</evidence>
<evidence type="ECO:0000256" key="4">
    <source>
        <dbReference type="ARBA" id="ARBA00022692"/>
    </source>
</evidence>
<name>A0A6A3BWN0_HIBSY</name>
<keyword evidence="9" id="KW-0675">Receptor</keyword>
<dbReference type="Gene3D" id="3.40.190.10">
    <property type="entry name" value="Periplasmic binding protein-like II"/>
    <property type="match status" value="1"/>
</dbReference>
<keyword evidence="6 13" id="KW-1133">Transmembrane helix</keyword>
<gene>
    <name evidence="15" type="ORF">F3Y22_tig00020516pilonHSYRG00011</name>
</gene>
<protein>
    <submittedName>
        <fullName evidence="15">Apoptosis inhibitory protein 5 isoform 1</fullName>
    </submittedName>
</protein>
<accession>A0A6A3BWN0</accession>
<evidence type="ECO:0000256" key="6">
    <source>
        <dbReference type="ARBA" id="ARBA00022989"/>
    </source>
</evidence>
<reference evidence="15" key="1">
    <citation type="submission" date="2019-09" db="EMBL/GenBank/DDBJ databases">
        <title>Draft genome information of white flower Hibiscus syriacus.</title>
        <authorList>
            <person name="Kim Y.-M."/>
        </authorList>
    </citation>
    <scope>NUCLEOTIDE SEQUENCE [LARGE SCALE GENOMIC DNA]</scope>
    <source>
        <strain evidence="15">YM2019G1</strain>
        <tissue evidence="15">Leaf</tissue>
    </source>
</reference>
<feature type="transmembrane region" description="Helical" evidence="13">
    <location>
        <begin position="357"/>
        <end position="375"/>
    </location>
</feature>
<evidence type="ECO:0000256" key="11">
    <source>
        <dbReference type="ARBA" id="ARBA00023286"/>
    </source>
</evidence>
<keyword evidence="5" id="KW-0732">Signal</keyword>
<dbReference type="GO" id="GO:0015276">
    <property type="term" value="F:ligand-gated monoatomic ion channel activity"/>
    <property type="evidence" value="ECO:0007669"/>
    <property type="project" value="InterPro"/>
</dbReference>
<feature type="transmembrane region" description="Helical" evidence="13">
    <location>
        <begin position="297"/>
        <end position="315"/>
    </location>
</feature>
<dbReference type="AlphaFoldDB" id="A0A6A3BWN0"/>
<keyword evidence="4 13" id="KW-0812">Transmembrane</keyword>
<comment type="subcellular location">
    <subcellularLocation>
        <location evidence="1">Membrane</location>
        <topology evidence="1">Multi-pass membrane protein</topology>
    </subcellularLocation>
</comment>
<dbReference type="InterPro" id="IPR019594">
    <property type="entry name" value="Glu/Gly-bd"/>
</dbReference>
<feature type="transmembrane region" description="Helical" evidence="13">
    <location>
        <begin position="327"/>
        <end position="345"/>
    </location>
</feature>
<dbReference type="Gene3D" id="1.10.287.70">
    <property type="match status" value="1"/>
</dbReference>
<evidence type="ECO:0000256" key="1">
    <source>
        <dbReference type="ARBA" id="ARBA00004141"/>
    </source>
</evidence>
<keyword evidence="3" id="KW-0813">Transport</keyword>
<evidence type="ECO:0000256" key="9">
    <source>
        <dbReference type="ARBA" id="ARBA00023170"/>
    </source>
</evidence>
<keyword evidence="11" id="KW-1071">Ligand-gated ion channel</keyword>
<dbReference type="Gene3D" id="3.40.50.2300">
    <property type="match status" value="1"/>
</dbReference>
<comment type="similarity">
    <text evidence="2">Belongs to the glutamate-gated ion channel (TC 1.A.10.1) family.</text>
</comment>
<keyword evidence="10" id="KW-0325">Glycoprotein</keyword>
<dbReference type="Pfam" id="PF10613">
    <property type="entry name" value="Lig_chan-Glu_bd"/>
    <property type="match status" value="1"/>
</dbReference>
<evidence type="ECO:0000259" key="14">
    <source>
        <dbReference type="SMART" id="SM00079"/>
    </source>
</evidence>
<dbReference type="GO" id="GO:0016020">
    <property type="term" value="C:membrane"/>
    <property type="evidence" value="ECO:0007669"/>
    <property type="project" value="UniProtKB-SubCell"/>
</dbReference>
<evidence type="ECO:0000256" key="2">
    <source>
        <dbReference type="ARBA" id="ARBA00008685"/>
    </source>
</evidence>